<proteinExistence type="predicted"/>
<organism evidence="2 3">
    <name type="scientific">Geodermatophilus sabuli</name>
    <dbReference type="NCBI Taxonomy" id="1564158"/>
    <lineage>
        <taxon>Bacteria</taxon>
        <taxon>Bacillati</taxon>
        <taxon>Actinomycetota</taxon>
        <taxon>Actinomycetes</taxon>
        <taxon>Geodermatophilales</taxon>
        <taxon>Geodermatophilaceae</taxon>
        <taxon>Geodermatophilus</taxon>
    </lineage>
</organism>
<feature type="transmembrane region" description="Helical" evidence="1">
    <location>
        <begin position="6"/>
        <end position="26"/>
    </location>
</feature>
<dbReference type="Proteomes" id="UP000219514">
    <property type="component" value="Unassembled WGS sequence"/>
</dbReference>
<accession>A0A285EBE0</accession>
<dbReference type="AlphaFoldDB" id="A0A285EBE0"/>
<dbReference type="Pfam" id="PF15956">
    <property type="entry name" value="DUF4760"/>
    <property type="match status" value="1"/>
</dbReference>
<dbReference type="InterPro" id="IPR031876">
    <property type="entry name" value="DUF4760"/>
</dbReference>
<evidence type="ECO:0000313" key="3">
    <source>
        <dbReference type="Proteomes" id="UP000219514"/>
    </source>
</evidence>
<gene>
    <name evidence="2" type="ORF">SAMN06893097_102112</name>
</gene>
<dbReference type="OrthoDB" id="4552180at2"/>
<dbReference type="RefSeq" id="WP_097205352.1">
    <property type="nucleotide sequence ID" value="NZ_JACHXB010000003.1"/>
</dbReference>
<reference evidence="2 3" key="1">
    <citation type="submission" date="2017-09" db="EMBL/GenBank/DDBJ databases">
        <authorList>
            <person name="Ehlers B."/>
            <person name="Leendertz F.H."/>
        </authorList>
    </citation>
    <scope>NUCLEOTIDE SEQUENCE [LARGE SCALE GENOMIC DNA]</scope>
    <source>
        <strain evidence="2 3">DSM 46844</strain>
    </source>
</reference>
<dbReference type="EMBL" id="OBDO01000002">
    <property type="protein sequence ID" value="SNX95416.1"/>
    <property type="molecule type" value="Genomic_DNA"/>
</dbReference>
<keyword evidence="1" id="KW-0472">Membrane</keyword>
<evidence type="ECO:0000313" key="2">
    <source>
        <dbReference type="EMBL" id="SNX95416.1"/>
    </source>
</evidence>
<protein>
    <recommendedName>
        <fullName evidence="4">DUF4760 domain-containing protein</fullName>
    </recommendedName>
</protein>
<keyword evidence="3" id="KW-1185">Reference proteome</keyword>
<keyword evidence="1" id="KW-0812">Transmembrane</keyword>
<evidence type="ECO:0008006" key="4">
    <source>
        <dbReference type="Google" id="ProtNLM"/>
    </source>
</evidence>
<keyword evidence="1" id="KW-1133">Transmembrane helix</keyword>
<evidence type="ECO:0000256" key="1">
    <source>
        <dbReference type="SAM" id="Phobius"/>
    </source>
</evidence>
<name>A0A285EBE0_9ACTN</name>
<sequence length="154" mass="16494">MSSAAWANLIQTVALVVGAAALLFAAKQVRLARHGGGGANVLQLWTFLQSETARADGRTLYAAVARTGSSDPDAGNWTPAEVDAARHVCSTWSAAGLLARRDLVPADVLLEGWGANIARTWSVTADFVAWERARRQDPGLWHGFEWLAARAGER</sequence>